<feature type="chain" id="PRO_5003993749" description="Transporter" evidence="1">
    <location>
        <begin position="20"/>
        <end position="261"/>
    </location>
</feature>
<dbReference type="AlphaFoldDB" id="L8K1F2"/>
<accession>L8K1F2</accession>
<evidence type="ECO:0000256" key="1">
    <source>
        <dbReference type="SAM" id="SignalP"/>
    </source>
</evidence>
<gene>
    <name evidence="2" type="ORF">C900_04778</name>
</gene>
<protein>
    <recommendedName>
        <fullName evidence="4">Transporter</fullName>
    </recommendedName>
</protein>
<dbReference type="RefSeq" id="WP_009578153.1">
    <property type="nucleotide sequence ID" value="NZ_AMZN01000007.1"/>
</dbReference>
<organism evidence="2 3">
    <name type="scientific">Fulvivirga imtechensis AK7</name>
    <dbReference type="NCBI Taxonomy" id="1237149"/>
    <lineage>
        <taxon>Bacteria</taxon>
        <taxon>Pseudomonadati</taxon>
        <taxon>Bacteroidota</taxon>
        <taxon>Cytophagia</taxon>
        <taxon>Cytophagales</taxon>
        <taxon>Fulvivirgaceae</taxon>
        <taxon>Fulvivirga</taxon>
    </lineage>
</organism>
<feature type="signal peptide" evidence="1">
    <location>
        <begin position="1"/>
        <end position="19"/>
    </location>
</feature>
<evidence type="ECO:0000313" key="3">
    <source>
        <dbReference type="Proteomes" id="UP000011135"/>
    </source>
</evidence>
<evidence type="ECO:0000313" key="2">
    <source>
        <dbReference type="EMBL" id="ELR73267.1"/>
    </source>
</evidence>
<dbReference type="eggNOG" id="ENOG502Z8AC">
    <property type="taxonomic scope" value="Bacteria"/>
</dbReference>
<reference evidence="2 3" key="1">
    <citation type="submission" date="2012-12" db="EMBL/GenBank/DDBJ databases">
        <title>Genome assembly of Fulvivirga imtechensis AK7.</title>
        <authorList>
            <person name="Nupur N."/>
            <person name="Khatri I."/>
            <person name="Kumar R."/>
            <person name="Subramanian S."/>
            <person name="Pinnaka A."/>
        </authorList>
    </citation>
    <scope>NUCLEOTIDE SEQUENCE [LARGE SCALE GENOMIC DNA]</scope>
    <source>
        <strain evidence="2 3">AK7</strain>
    </source>
</reference>
<dbReference type="Proteomes" id="UP000011135">
    <property type="component" value="Unassembled WGS sequence"/>
</dbReference>
<dbReference type="InterPro" id="IPR025737">
    <property type="entry name" value="FApF"/>
</dbReference>
<keyword evidence="3" id="KW-1185">Reference proteome</keyword>
<comment type="caution">
    <text evidence="2">The sequence shown here is derived from an EMBL/GenBank/DDBJ whole genome shotgun (WGS) entry which is preliminary data.</text>
</comment>
<sequence>MKKLILFFMIFLAYSQLCAQDEENIFTDRPNATDAIALISPGTFQIEAGVLSQWNKEDGIKYNWITSPNLSIKYGIANWLEMRVLTNYLTLKAESETIEATTSGLTPITLSPKIKLIKQNFWIPAASLATNFTLPDTGKETFQTDKLNYGFRLLLEHVFNDKYSWSHGFGADWDDSRETTWAYSSSFATAVTGKLGAFVELYGYFATDITSSHNFDAGFTYLASHNLQLDTSFGLPLNENAPDFFISFGAAWKTNLKNENY</sequence>
<proteinExistence type="predicted"/>
<dbReference type="EMBL" id="AMZN01000007">
    <property type="protein sequence ID" value="ELR73267.1"/>
    <property type="molecule type" value="Genomic_DNA"/>
</dbReference>
<keyword evidence="1" id="KW-0732">Signal</keyword>
<dbReference type="OrthoDB" id="1014491at2"/>
<evidence type="ECO:0008006" key="4">
    <source>
        <dbReference type="Google" id="ProtNLM"/>
    </source>
</evidence>
<dbReference type="Pfam" id="PF13557">
    <property type="entry name" value="Phenol_MetA_deg"/>
    <property type="match status" value="1"/>
</dbReference>
<name>L8K1F2_9BACT</name>